<keyword evidence="28" id="KW-1035">Host cytoplasm</keyword>
<evidence type="ECO:0000256" key="30">
    <source>
        <dbReference type="ARBA" id="ARBA00023296"/>
    </source>
</evidence>
<dbReference type="SUPFAM" id="SSF52540">
    <property type="entry name" value="P-loop containing nucleoside triphosphate hydrolases"/>
    <property type="match status" value="1"/>
</dbReference>
<feature type="domain" description="Peptidase C3" evidence="35">
    <location>
        <begin position="1828"/>
        <end position="2013"/>
    </location>
</feature>
<evidence type="ECO:0000259" key="35">
    <source>
        <dbReference type="PROSITE" id="PS51874"/>
    </source>
</evidence>
<evidence type="ECO:0000256" key="25">
    <source>
        <dbReference type="ARBA" id="ARBA00023039"/>
    </source>
</evidence>
<keyword evidence="8" id="KW-0597">Phosphoprotein</keyword>
<evidence type="ECO:0000256" key="23">
    <source>
        <dbReference type="ARBA" id="ARBA00022870"/>
    </source>
</evidence>
<dbReference type="Gene3D" id="2.60.120.20">
    <property type="match status" value="3"/>
</dbReference>
<protein>
    <recommendedName>
        <fullName evidence="3">Genome polyprotein</fullName>
    </recommendedName>
</protein>
<dbReference type="InterPro" id="IPR043504">
    <property type="entry name" value="Peptidase_S1_PA_chymotrypsin"/>
</dbReference>
<reference evidence="36 37" key="1">
    <citation type="submission" date="2014-11" db="EMBL/GenBank/DDBJ databases">
        <authorList>
            <person name="Jin W."/>
            <person name="Yang Z."/>
            <person name="Zhao Z."/>
            <person name="Qin A."/>
            <person name="Yang H."/>
        </authorList>
    </citation>
    <scope>NUCLEOTIDE SEQUENCE [LARGE SCALE GENOMIC DNA]</scope>
    <source>
        <strain evidence="36">JS-01-CHN/2013/China</strain>
    </source>
</reference>
<evidence type="ECO:0000256" key="26">
    <source>
        <dbReference type="ARBA" id="ARBA00023065"/>
    </source>
</evidence>
<evidence type="ECO:0000256" key="21">
    <source>
        <dbReference type="ARBA" id="ARBA00022840"/>
    </source>
</evidence>
<keyword evidence="7" id="KW-0191">Covalent protein-RNA linkage</keyword>
<keyword evidence="16" id="KW-0547">Nucleotide-binding</keyword>
<keyword evidence="20" id="KW-0788">Thiol protease</keyword>
<dbReference type="InterPro" id="IPR043502">
    <property type="entry name" value="DNA/RNA_pol_sf"/>
</dbReference>
<dbReference type="GO" id="GO:0015267">
    <property type="term" value="F:channel activity"/>
    <property type="evidence" value="ECO:0007669"/>
    <property type="project" value="UniProtKB-KW"/>
</dbReference>
<evidence type="ECO:0000256" key="13">
    <source>
        <dbReference type="ARBA" id="ARBA00022695"/>
    </source>
</evidence>
<dbReference type="SUPFAM" id="SSF50494">
    <property type="entry name" value="Trypsin-like serine proteases"/>
    <property type="match status" value="1"/>
</dbReference>
<evidence type="ECO:0000259" key="33">
    <source>
        <dbReference type="PROSITE" id="PS50507"/>
    </source>
</evidence>
<dbReference type="GO" id="GO:0003723">
    <property type="term" value="F:RNA binding"/>
    <property type="evidence" value="ECO:0007669"/>
    <property type="project" value="InterPro"/>
</dbReference>
<dbReference type="PROSITE" id="PS51218">
    <property type="entry name" value="SF3_HELICASE_2"/>
    <property type="match status" value="1"/>
</dbReference>
<evidence type="ECO:0000256" key="27">
    <source>
        <dbReference type="ARBA" id="ARBA00023136"/>
    </source>
</evidence>
<keyword evidence="21" id="KW-0067">ATP-binding</keyword>
<keyword evidence="6" id="KW-1036">Host cytoplasmic vesicle</keyword>
<dbReference type="GO" id="GO:0006351">
    <property type="term" value="P:DNA-templated transcription"/>
    <property type="evidence" value="ECO:0007669"/>
    <property type="project" value="InterPro"/>
</dbReference>
<keyword evidence="27" id="KW-0472">Membrane</keyword>
<evidence type="ECO:0000256" key="15">
    <source>
        <dbReference type="ARBA" id="ARBA00022707"/>
    </source>
</evidence>
<keyword evidence="17" id="KW-0378">Hydrolase</keyword>
<dbReference type="InterPro" id="IPR007094">
    <property type="entry name" value="RNA-dir_pol_PSvirus"/>
</dbReference>
<dbReference type="InterPro" id="IPR014759">
    <property type="entry name" value="Helicase_SF3_ssRNA_vir"/>
</dbReference>
<dbReference type="Gene3D" id="1.20.960.20">
    <property type="match status" value="1"/>
</dbReference>
<feature type="region of interest" description="Disordered" evidence="32">
    <location>
        <begin position="224"/>
        <end position="257"/>
    </location>
</feature>
<accession>A0A0D4D4T5</accession>
<evidence type="ECO:0000256" key="14">
    <source>
        <dbReference type="ARBA" id="ARBA00022706"/>
    </source>
</evidence>
<evidence type="ECO:0000256" key="8">
    <source>
        <dbReference type="ARBA" id="ARBA00022553"/>
    </source>
</evidence>
<dbReference type="SUPFAM" id="SSF88633">
    <property type="entry name" value="Positive stranded ssRNA viruses"/>
    <property type="match status" value="2"/>
</dbReference>
<feature type="domain" description="RdRp catalytic" evidence="33">
    <location>
        <begin position="2249"/>
        <end position="2364"/>
    </location>
</feature>
<dbReference type="GO" id="GO:0034220">
    <property type="term" value="P:monoatomic ion transmembrane transport"/>
    <property type="evidence" value="ECO:0007669"/>
    <property type="project" value="UniProtKB-KW"/>
</dbReference>
<dbReference type="InterPro" id="IPR043128">
    <property type="entry name" value="Rev_trsase/Diguanyl_cyclase"/>
</dbReference>
<dbReference type="Pfam" id="PF00548">
    <property type="entry name" value="Peptidase_C3"/>
    <property type="match status" value="1"/>
</dbReference>
<name>A0A0D4D4T5_9PICO</name>
<sequence>MASSILVSDSVFAPILTHKLSRRIRRHPVAWHPRENSRLSYITAMEELDACYINEQHRLFPLPRPSHWYNCLYCQHPSEDGDTLMSLACEYDEDCPHHSSIIHPQKPVQKDPEDILEDSEWPDNILHPEPPSFTTDAEQNWLDRLASASLPGPTQVRPLSKFLAENPPPASLAGKINLSDFSDLSLTTPCQIVRQGNSTTNIYGSNNNVTADVGANGWAPTVNTGLGDGPVSSSADDLAGRSGGSSTASKDSSKSSKVRVHNFNHWWEPAAAKALSRGVDKALDGIEGAGKLASSAIKSKLSGARPGPSPNLIALNPSATQSGNAMITTGSTAPVVCAYPPTPSVPLPNPDAPSQPGPSGDRTWLLDTLEWTTENPQLWNLAGPNGMQYSALQNLTFPVSTPANWGTQDNSPPTAYPLPFSFVHAYPDSPWTAMHDTHSMWNCGWRIQVVVNGSQFHAGCLALVMVPEYSAGELAQGRLNAIFTFPYALLNLYQGNTASIEVPYIGPTPNSSTCVRAPWTFYLMVLTPLSVPTGSPTSLSVSIYVTPINTSFHGLRQVQKQHWKIRSLPGAGAFGNVVAGQEIPIYAMESFRPPVDYLPAKVTDWLEFAHRPGLFESYTWTMAETTGEKVAEAVIEPVLLAATGTPISFVTNLYAQWRGELQLSLLFTGSAQHFGRLAVCFTPAAATPPTSLQQALRGTYTVWDINSSSTLDFTIPFISQSYWKVTNMANQNSLLASLGTVSIWVMNPLTGPSSAPPSAVIQAFVSAGESFTLRGIQAPGFQIQAADDDCAPPPVSNIESGSATTEPEPRTTFSYTDNPTPPDTNLQRFFSIYRPIFVNGEDYSVGFTAEAGYTFPLNPVDWVAIAGPGDTLPLLLSCFTYFTADPRVAITFSNPAPYAARITIYFAPPGSSPQSDETPGSSMGCYYSIQASVPPTSEATVPISIPYASPLSAIPLSFFGFSDFAGGRDVVNTTFGTLYIRVSFQGEVPSNTYITMTAQIAFGNFCGYVPRAPPPLGTSPLLPTAAVVRPKGRSPIVRQCQTTDVQVPTLCPDVRVYIVKVQRMTYTHWALRAVHSDRTEQISLSRLGLNAYVAYEDPQGVVYQEVEPCHWMVAVAMVGTRWDYSATNNCTHFVSNITGVELPNTGFSLLLGLGALALLSGCAAVQASKGGITRQGLLSFDAPPEVVQAANRVADSIESTATVVREADLARSTLNMVHAASRVADSIESTASAVREADLARSTLNISMAASDIRMAATQVSSSLNGFTDMLSSFSKTFTQGVSKALSDGLSTFLTWLAKIFGYLLVLFGSPTPMSIAGLLVIICADLAPQASEYFHSCSSVLGSLYYWIATKLGLSVIPEEAHAATVEHQGVRDYNDAVNAVKNTEWLMDTCWRWAERVLTWIRGKAKTDPQTVLADAHDEILRHYSESIAALSSERTPVSAITDAITRCRELTKVAADAKSAPHSSFLSQALRNYQLALNSARMAQSGPRPEPVVIYLYGPPGTGKSLLASLLARVLAQKSSGNPDDVYSPSSASCEYFDGYTGQVVHFIDDLGQDPEGRDWANFPNLISSAPFIVPMANLEAKGTHYTSQVVVVTSNFAGPNERAARSIGTLRRHMHLRINVDRLDGKPFDPVEALKPLNQPSKYLTSQTELSLFKSFKLTVAVDSLWQPSFTDFDSLVDAIVARLDRSTGVSDLLASLVKRQGLTIEAEPTELSYQDALEMLADSRPVSTTLSFERTVAQNAPLSVVNQLWNYRKPIFACTTFLTVIGFVLTIIAVARTLWKAKEDAPDKTQGAYSGLPRLKRQEKMRPSHPPPPPPSQSRSVVRQSLSPALPKIADNVYPISTNSPTQGRNASCGFFLFSRFFLAPTHIIPDDTDRISIGPDTFDWATLQHRRLEKELTIIHFPTVRQHRDLRRFIGYHPYPTGHLISTLSGPPVYLRFSKNRMVTLDLPGVVEEPTAYGYKAPTFQGLCGAPLITDDPAGVKLLGLHVAGVTGYSGFSVPISTYLPEIEQFAIDQQSIIIPGPNIVPGVNVNRKSRLGRSPAFGAFPVKKQPAVLTQKDDRLEEGICLDDQLFLKHNKGDMDVPWPGLEAAADLYFSKFPTMIHTLTMEEAINGTPNLEGIDMNQAAGYPWNTMGRSRRSLFVQQNGIWLPLPELEVEINKTLEDPYYFYSTFLKDELRPTSKVTLGLTRVVEAAPIHAIIAGRMLLGGLIEYMQANPGKHGSAVGCNPDLHWTKFFFKFCHYPQVFDLDYKCFDATLPSCAFRIVEKHLERLTGDERVTRYIETIRHSRHVFGNETYEMIGGNPSGCVGTSIINTIINNICVLSALIQHPDFSPESFRILAYGDDVIYGCDPPIHPSFIKEFYDKHTPLVVTPANKTDTFPENSTIYDVTFLKRWFVPDDIRPFYIHPVMDPDTYEQSVMWLRDGDFQDLVTSLCYLAFHSGPKTYDRWCTRVRDQVMKTTGFPPTFLPYSYLQTRWLNLLAA</sequence>
<evidence type="ECO:0000256" key="1">
    <source>
        <dbReference type="ARBA" id="ARBA00004295"/>
    </source>
</evidence>
<keyword evidence="24" id="KW-0693">Viral RNA replication</keyword>
<evidence type="ECO:0000256" key="24">
    <source>
        <dbReference type="ARBA" id="ARBA00022953"/>
    </source>
</evidence>
<evidence type="ECO:0000256" key="16">
    <source>
        <dbReference type="ARBA" id="ARBA00022741"/>
    </source>
</evidence>
<comment type="subcellular location">
    <subcellularLocation>
        <location evidence="1">Host cytoplasmic vesicle membrane</location>
        <topology evidence="1">Peripheral membrane protein</topology>
        <orientation evidence="1">Cytoplasmic side</orientation>
    </subcellularLocation>
    <subcellularLocation>
        <location evidence="2">Virion</location>
    </subcellularLocation>
</comment>
<dbReference type="InterPro" id="IPR059138">
    <property type="entry name" value="Pico_VP1"/>
</dbReference>
<keyword evidence="29" id="KW-0449">Lipoprotein</keyword>
<evidence type="ECO:0000259" key="34">
    <source>
        <dbReference type="PROSITE" id="PS51218"/>
    </source>
</evidence>
<keyword evidence="26" id="KW-0406">Ion transport</keyword>
<dbReference type="InterPro" id="IPR033703">
    <property type="entry name" value="Rhv-like"/>
</dbReference>
<dbReference type="Pfam" id="PF00910">
    <property type="entry name" value="RNA_helicase"/>
    <property type="match status" value="1"/>
</dbReference>
<keyword evidence="13" id="KW-0548">Nucleotidyltransferase</keyword>
<organism evidence="36 37">
    <name type="scientific">Porcine kobuvirus JS-01-CHN/2013/China</name>
    <dbReference type="NCBI Taxonomy" id="1628834"/>
    <lineage>
        <taxon>Viruses</taxon>
        <taxon>Riboviria</taxon>
        <taxon>Orthornavirae</taxon>
        <taxon>Pisuviricota</taxon>
        <taxon>Pisoniviricetes</taxon>
        <taxon>Picornavirales</taxon>
        <taxon>Picornaviridae</taxon>
        <taxon>Kodimesavirinae</taxon>
        <taxon>Kobuvirus</taxon>
        <taxon>Kobuvirus cebes</taxon>
    </lineage>
</organism>
<dbReference type="GO" id="GO:0005524">
    <property type="term" value="F:ATP binding"/>
    <property type="evidence" value="ECO:0007669"/>
    <property type="project" value="UniProtKB-KW"/>
</dbReference>
<dbReference type="Pfam" id="PF00073">
    <property type="entry name" value="Rhv"/>
    <property type="match status" value="2"/>
</dbReference>
<dbReference type="Gene3D" id="3.40.50.300">
    <property type="entry name" value="P-loop containing nucleotide triphosphate hydrolases"/>
    <property type="match status" value="1"/>
</dbReference>
<dbReference type="Proteomes" id="UP000106159">
    <property type="component" value="Segment"/>
</dbReference>
<keyword evidence="14" id="KW-1143">T=pseudo3 icosahedral capsid protein</keyword>
<dbReference type="InterPro" id="IPR001205">
    <property type="entry name" value="RNA-dir_pol_C"/>
</dbReference>
<dbReference type="InterPro" id="IPR009003">
    <property type="entry name" value="Peptidase_S1_PA"/>
</dbReference>
<dbReference type="EMBL" id="KP144318">
    <property type="protein sequence ID" value="AJT57879.1"/>
    <property type="molecule type" value="Genomic_RNA"/>
</dbReference>
<keyword evidence="10" id="KW-0945">Host-virus interaction</keyword>
<evidence type="ECO:0000256" key="5">
    <source>
        <dbReference type="ARBA" id="ARBA00022484"/>
    </source>
</evidence>
<dbReference type="GO" id="GO:0004197">
    <property type="term" value="F:cysteine-type endopeptidase activity"/>
    <property type="evidence" value="ECO:0007669"/>
    <property type="project" value="InterPro"/>
</dbReference>
<feature type="domain" description="SF3 helicase" evidence="34">
    <location>
        <begin position="1475"/>
        <end position="1639"/>
    </location>
</feature>
<evidence type="ECO:0000256" key="18">
    <source>
        <dbReference type="ARBA" id="ARBA00022804"/>
    </source>
</evidence>
<dbReference type="Gene3D" id="2.40.10.10">
    <property type="entry name" value="Trypsin-like serine proteases"/>
    <property type="match status" value="1"/>
</dbReference>
<dbReference type="GO" id="GO:0039618">
    <property type="term" value="C:T=pseudo3 icosahedral viral capsid"/>
    <property type="evidence" value="ECO:0007669"/>
    <property type="project" value="UniProtKB-KW"/>
</dbReference>
<keyword evidence="30" id="KW-1160">Virus entry into host cell</keyword>
<keyword evidence="9" id="KW-0167">Capsid protein</keyword>
<evidence type="ECO:0000256" key="7">
    <source>
        <dbReference type="ARBA" id="ARBA00022520"/>
    </source>
</evidence>
<evidence type="ECO:0000256" key="29">
    <source>
        <dbReference type="ARBA" id="ARBA00023288"/>
    </source>
</evidence>
<keyword evidence="25" id="KW-1182">Viral ion channel</keyword>
<dbReference type="CDD" id="cd00205">
    <property type="entry name" value="rhv_like"/>
    <property type="match status" value="3"/>
</dbReference>
<dbReference type="InterPro" id="IPR029053">
    <property type="entry name" value="Viral_coat"/>
</dbReference>
<feature type="compositionally biased region" description="Polar residues" evidence="32">
    <location>
        <begin position="797"/>
        <end position="821"/>
    </location>
</feature>
<evidence type="ECO:0000256" key="3">
    <source>
        <dbReference type="ARBA" id="ARBA00020107"/>
    </source>
</evidence>
<dbReference type="PROSITE" id="PS50507">
    <property type="entry name" value="RDRP_SSRNA_POS"/>
    <property type="match status" value="1"/>
</dbReference>
<feature type="region of interest" description="Disordered" evidence="32">
    <location>
        <begin position="796"/>
        <end position="821"/>
    </location>
</feature>
<dbReference type="InterPro" id="IPR044067">
    <property type="entry name" value="PCV_3C_PRO"/>
</dbReference>
<evidence type="ECO:0000256" key="22">
    <source>
        <dbReference type="ARBA" id="ARBA00022844"/>
    </source>
</evidence>
<evidence type="ECO:0000256" key="4">
    <source>
        <dbReference type="ARBA" id="ARBA00022448"/>
    </source>
</evidence>
<dbReference type="GO" id="GO:0003724">
    <property type="term" value="F:RNA helicase activity"/>
    <property type="evidence" value="ECO:0007669"/>
    <property type="project" value="InterPro"/>
</dbReference>
<keyword evidence="22" id="KW-0946">Virion</keyword>
<dbReference type="CDD" id="cd23214">
    <property type="entry name" value="Kobuvirus_RdRp"/>
    <property type="match status" value="1"/>
</dbReference>
<evidence type="ECO:0000256" key="10">
    <source>
        <dbReference type="ARBA" id="ARBA00022581"/>
    </source>
</evidence>
<dbReference type="PRINTS" id="PR00918">
    <property type="entry name" value="CALICVIRUSNS"/>
</dbReference>
<evidence type="ECO:0000256" key="31">
    <source>
        <dbReference type="ARBA" id="ARBA00023303"/>
    </source>
</evidence>
<dbReference type="GO" id="GO:0006508">
    <property type="term" value="P:proteolysis"/>
    <property type="evidence" value="ECO:0007669"/>
    <property type="project" value="UniProtKB-KW"/>
</dbReference>
<dbReference type="Pfam" id="PF00680">
    <property type="entry name" value="RdRP_1"/>
    <property type="match status" value="1"/>
</dbReference>
<keyword evidence="5" id="KW-0696">RNA-directed RNA polymerase</keyword>
<keyword evidence="31" id="KW-0407">Ion channel</keyword>
<dbReference type="GO" id="GO:0046718">
    <property type="term" value="P:symbiont entry into host cell"/>
    <property type="evidence" value="ECO:0007669"/>
    <property type="project" value="UniProtKB-KW"/>
</dbReference>
<evidence type="ECO:0000256" key="19">
    <source>
        <dbReference type="ARBA" id="ARBA00022806"/>
    </source>
</evidence>
<dbReference type="InterPro" id="IPR027417">
    <property type="entry name" value="P-loop_NTPase"/>
</dbReference>
<dbReference type="InterPro" id="IPR000199">
    <property type="entry name" value="Peptidase_C3A/C3B_picornavir"/>
</dbReference>
<keyword evidence="11" id="KW-0645">Protease</keyword>
<keyword evidence="18" id="KW-1161">Viral attachment to host cell</keyword>
<evidence type="ECO:0000256" key="32">
    <source>
        <dbReference type="SAM" id="MobiDB-lite"/>
    </source>
</evidence>
<dbReference type="InterPro" id="IPR000605">
    <property type="entry name" value="Helicase_SF3_ssDNA/RNA_vir"/>
</dbReference>
<evidence type="ECO:0000256" key="2">
    <source>
        <dbReference type="ARBA" id="ARBA00004328"/>
    </source>
</evidence>
<evidence type="ECO:0000256" key="17">
    <source>
        <dbReference type="ARBA" id="ARBA00022801"/>
    </source>
</evidence>
<dbReference type="GO" id="GO:0044162">
    <property type="term" value="C:host cell cytoplasmic vesicle membrane"/>
    <property type="evidence" value="ECO:0007669"/>
    <property type="project" value="UniProtKB-SubCell"/>
</dbReference>
<evidence type="ECO:0000313" key="36">
    <source>
        <dbReference type="EMBL" id="AJT57879.1"/>
    </source>
</evidence>
<dbReference type="GO" id="GO:0005198">
    <property type="term" value="F:structural molecule activity"/>
    <property type="evidence" value="ECO:0007669"/>
    <property type="project" value="InterPro"/>
</dbReference>
<dbReference type="SUPFAM" id="SSF56672">
    <property type="entry name" value="DNA/RNA polymerases"/>
    <property type="match status" value="1"/>
</dbReference>
<keyword evidence="15" id="KW-0519">Myristate</keyword>
<dbReference type="Gene3D" id="3.30.70.270">
    <property type="match status" value="2"/>
</dbReference>
<keyword evidence="23" id="KW-1043">Host membrane</keyword>
<dbReference type="PROSITE" id="PS51874">
    <property type="entry name" value="PCV_3C_PRO"/>
    <property type="match status" value="1"/>
</dbReference>
<evidence type="ECO:0000313" key="37">
    <source>
        <dbReference type="Proteomes" id="UP000106159"/>
    </source>
</evidence>
<keyword evidence="12" id="KW-0808">Transferase</keyword>
<evidence type="ECO:0000256" key="28">
    <source>
        <dbReference type="ARBA" id="ARBA00023200"/>
    </source>
</evidence>
<evidence type="ECO:0000256" key="12">
    <source>
        <dbReference type="ARBA" id="ARBA00022679"/>
    </source>
</evidence>
<dbReference type="GO" id="GO:0003968">
    <property type="term" value="F:RNA-directed RNA polymerase activity"/>
    <property type="evidence" value="ECO:0007669"/>
    <property type="project" value="UniProtKB-KW"/>
</dbReference>
<proteinExistence type="predicted"/>
<dbReference type="InterPro" id="IPR001676">
    <property type="entry name" value="Picornavirus_capsid"/>
</dbReference>
<evidence type="ECO:0000256" key="9">
    <source>
        <dbReference type="ARBA" id="ARBA00022561"/>
    </source>
</evidence>
<dbReference type="InterPro" id="IPR004004">
    <property type="entry name" value="Helic/Pol/Pept_Calicivir-typ"/>
</dbReference>
<evidence type="ECO:0000256" key="20">
    <source>
        <dbReference type="ARBA" id="ARBA00022807"/>
    </source>
</evidence>
<dbReference type="Pfam" id="PF22663">
    <property type="entry name" value="Rhv_5"/>
    <property type="match status" value="1"/>
</dbReference>
<keyword evidence="19" id="KW-0347">Helicase</keyword>
<feature type="region of interest" description="Disordered" evidence="32">
    <location>
        <begin position="1792"/>
        <end position="1829"/>
    </location>
</feature>
<evidence type="ECO:0000256" key="6">
    <source>
        <dbReference type="ARBA" id="ARBA00022488"/>
    </source>
</evidence>
<evidence type="ECO:0000256" key="11">
    <source>
        <dbReference type="ARBA" id="ARBA00022670"/>
    </source>
</evidence>
<dbReference type="GO" id="GO:0039694">
    <property type="term" value="P:viral RNA genome replication"/>
    <property type="evidence" value="ECO:0007669"/>
    <property type="project" value="InterPro"/>
</dbReference>
<keyword evidence="4" id="KW-0813">Transport</keyword>
<dbReference type="GO" id="GO:0019062">
    <property type="term" value="P:virion attachment to host cell"/>
    <property type="evidence" value="ECO:0007669"/>
    <property type="project" value="UniProtKB-KW"/>
</dbReference>